<name>A0ABR2HVT5_9EUKA</name>
<organism evidence="1 2">
    <name type="scientific">Tritrichomonas musculus</name>
    <dbReference type="NCBI Taxonomy" id="1915356"/>
    <lineage>
        <taxon>Eukaryota</taxon>
        <taxon>Metamonada</taxon>
        <taxon>Parabasalia</taxon>
        <taxon>Tritrichomonadida</taxon>
        <taxon>Tritrichomonadidae</taxon>
        <taxon>Tritrichomonas</taxon>
    </lineage>
</organism>
<reference evidence="1 2" key="1">
    <citation type="submission" date="2024-04" db="EMBL/GenBank/DDBJ databases">
        <title>Tritrichomonas musculus Genome.</title>
        <authorList>
            <person name="Alves-Ferreira E."/>
            <person name="Grigg M."/>
            <person name="Lorenzi H."/>
            <person name="Galac M."/>
        </authorList>
    </citation>
    <scope>NUCLEOTIDE SEQUENCE [LARGE SCALE GENOMIC DNA]</scope>
    <source>
        <strain evidence="1 2">EAF2021</strain>
    </source>
</reference>
<sequence length="540" mass="62908">MSTGYNKSDDIVTFGLSYYNGKNYEKINITELYIEERTVFDSKDVYCKEIIDSKFTQKTDLFKIIHICDNKYAFKNAIPDMSDYALKTYSYSKSEADTKYALKSEIPDMSATNELGHAKAYRILLKNQNQENEVRYLSIVFPWSLDALYKSHYLQFDASFHAMKPYAYSITHGIIFNESVPLSIILAPTESEELYQMIINHFNELSKNKFSWNSLPVLSDMGTSIKSVCKKNSIKQVFCHRHILEHFGSATVLAIFCNRLLSSYSFHEYLQISMNVKCELDEFIKEKKKLGKLSIDFLSKVNDLQVMLDGENGDQESNYYYTKWAIWVRREFHICRCSNHMESFHGVLNRSLGLQSSFKKKFSNLIETTLLHLCNLSKRFGSSIIRKLNSLKEMISKKFSNFGFDVMSLCCTACDCEEDIYNSMIFGCEIRCQHQMLLPARDILEKLIKKIDKYNKENNNDKEININNFIKIIIDQKGFINQAMNDFIPDVNQLFLVFKGQECLTYDDLVDLIKSLHLCFKYVNPEFPKISEDNKKVQEL</sequence>
<dbReference type="EMBL" id="JAPFFF010000021">
    <property type="protein sequence ID" value="KAK8853762.1"/>
    <property type="molecule type" value="Genomic_DNA"/>
</dbReference>
<evidence type="ECO:0008006" key="3">
    <source>
        <dbReference type="Google" id="ProtNLM"/>
    </source>
</evidence>
<comment type="caution">
    <text evidence="1">The sequence shown here is derived from an EMBL/GenBank/DDBJ whole genome shotgun (WGS) entry which is preliminary data.</text>
</comment>
<dbReference type="Proteomes" id="UP001470230">
    <property type="component" value="Unassembled WGS sequence"/>
</dbReference>
<gene>
    <name evidence="1" type="ORF">M9Y10_016305</name>
</gene>
<evidence type="ECO:0000313" key="1">
    <source>
        <dbReference type="EMBL" id="KAK8853762.1"/>
    </source>
</evidence>
<accession>A0ABR2HVT5</accession>
<proteinExistence type="predicted"/>
<keyword evidence="2" id="KW-1185">Reference proteome</keyword>
<evidence type="ECO:0000313" key="2">
    <source>
        <dbReference type="Proteomes" id="UP001470230"/>
    </source>
</evidence>
<protein>
    <recommendedName>
        <fullName evidence="3">MULE transposase domain-containing protein</fullName>
    </recommendedName>
</protein>